<dbReference type="CTD" id="51071"/>
<dbReference type="PANTHER" id="PTHR10889">
    <property type="entry name" value="DEOXYRIBOSE-PHOSPHATE ALDOLASE"/>
    <property type="match status" value="1"/>
</dbReference>
<protein>
    <recommendedName>
        <fullName evidence="3">deoxyribose-phosphate aldolase</fullName>
        <ecNumber evidence="3">4.1.2.4</ecNumber>
    </recommendedName>
    <alternativeName>
        <fullName evidence="7">2-deoxy-D-ribose 5-phosphate aldolase</fullName>
    </alternativeName>
    <alternativeName>
        <fullName evidence="6">Phosphodeoxyriboaldolase</fullName>
    </alternativeName>
</protein>
<organism evidence="10 11">
    <name type="scientific">Temnothorax curvispinosus</name>
    <dbReference type="NCBI Taxonomy" id="300111"/>
    <lineage>
        <taxon>Eukaryota</taxon>
        <taxon>Metazoa</taxon>
        <taxon>Ecdysozoa</taxon>
        <taxon>Arthropoda</taxon>
        <taxon>Hexapoda</taxon>
        <taxon>Insecta</taxon>
        <taxon>Pterygota</taxon>
        <taxon>Neoptera</taxon>
        <taxon>Endopterygota</taxon>
        <taxon>Hymenoptera</taxon>
        <taxon>Apocrita</taxon>
        <taxon>Aculeata</taxon>
        <taxon>Formicoidea</taxon>
        <taxon>Formicidae</taxon>
        <taxon>Myrmicinae</taxon>
        <taxon>Temnothorax</taxon>
    </lineage>
</organism>
<evidence type="ECO:0000256" key="2">
    <source>
        <dbReference type="ARBA" id="ARBA00009473"/>
    </source>
</evidence>
<dbReference type="NCBIfam" id="TIGR00126">
    <property type="entry name" value="deoC"/>
    <property type="match status" value="1"/>
</dbReference>
<name>A0A6J1QES7_9HYME</name>
<dbReference type="OrthoDB" id="70823at2759"/>
<evidence type="ECO:0000256" key="9">
    <source>
        <dbReference type="SAM" id="MobiDB-lite"/>
    </source>
</evidence>
<evidence type="ECO:0000256" key="5">
    <source>
        <dbReference type="ARBA" id="ARBA00023270"/>
    </source>
</evidence>
<dbReference type="GO" id="GO:0009264">
    <property type="term" value="P:deoxyribonucleotide catabolic process"/>
    <property type="evidence" value="ECO:0007669"/>
    <property type="project" value="InterPro"/>
</dbReference>
<dbReference type="CDD" id="cd00959">
    <property type="entry name" value="DeoC"/>
    <property type="match status" value="1"/>
</dbReference>
<dbReference type="GeneID" id="112460068"/>
<dbReference type="RefSeq" id="XP_024880283.1">
    <property type="nucleotide sequence ID" value="XM_025024515.1"/>
</dbReference>
<dbReference type="UniPathway" id="UPA00002">
    <property type="reaction ID" value="UER00468"/>
</dbReference>
<sequence>MDNRPVVFHVTDTIQAWLKFLEVYINEPAVHKSVRQITYLAEMITGDNKVAWLLKAISFIDLTSLSHDDTSSTVEELCKNAVKPIEKLPFAWNNPLHTAAVCVYPSKVKDAVSALKKFKNKEDAVKIASVAAGFPSGQYPLETRLQEVRYAIEYGAQEIDVVIDRSLVINHEWVQLYNELEAIRSACNETYDKASDKASDENKKKEQICLKVIISSGELFNLRDVYKASMVALFAGADFIKTSTGKDTVNATLPMGIVMCRAIKEFERLAGKKMGFKPAGGIKTAQEALQWMVLVKEELGKDWLTRDRFRIGASTLLHDICSEIVKTYEDSKAQSVDVSEEKVFKSEEKKDERKKK</sequence>
<feature type="compositionally biased region" description="Basic and acidic residues" evidence="9">
    <location>
        <begin position="339"/>
        <end position="356"/>
    </location>
</feature>
<feature type="region of interest" description="Disordered" evidence="9">
    <location>
        <begin position="330"/>
        <end position="356"/>
    </location>
</feature>
<dbReference type="InterPro" id="IPR013785">
    <property type="entry name" value="Aldolase_TIM"/>
</dbReference>
<keyword evidence="5" id="KW-0704">Schiff base</keyword>
<evidence type="ECO:0000256" key="7">
    <source>
        <dbReference type="ARBA" id="ARBA00032755"/>
    </source>
</evidence>
<dbReference type="PANTHER" id="PTHR10889:SF3">
    <property type="entry name" value="DEOXYRIBOSE-PHOSPHATE ALDOLASE"/>
    <property type="match status" value="1"/>
</dbReference>
<dbReference type="GO" id="GO:0004139">
    <property type="term" value="F:deoxyribose-phosphate aldolase activity"/>
    <property type="evidence" value="ECO:0007669"/>
    <property type="project" value="UniProtKB-EC"/>
</dbReference>
<evidence type="ECO:0000256" key="4">
    <source>
        <dbReference type="ARBA" id="ARBA00023239"/>
    </source>
</evidence>
<evidence type="ECO:0000256" key="1">
    <source>
        <dbReference type="ARBA" id="ARBA00004816"/>
    </source>
</evidence>
<evidence type="ECO:0000313" key="10">
    <source>
        <dbReference type="Proteomes" id="UP000504618"/>
    </source>
</evidence>
<dbReference type="SUPFAM" id="SSF51569">
    <property type="entry name" value="Aldolase"/>
    <property type="match status" value="1"/>
</dbReference>
<gene>
    <name evidence="11" type="primary">LOC112460068</name>
</gene>
<dbReference type="InterPro" id="IPR002915">
    <property type="entry name" value="DeoC/FbaB/LacD_aldolase"/>
</dbReference>
<keyword evidence="10" id="KW-1185">Reference proteome</keyword>
<dbReference type="Proteomes" id="UP000504618">
    <property type="component" value="Unplaced"/>
</dbReference>
<keyword evidence="4" id="KW-0456">Lyase</keyword>
<dbReference type="AlphaFoldDB" id="A0A6J1QES7"/>
<proteinExistence type="inferred from homology"/>
<reference evidence="11" key="1">
    <citation type="submission" date="2025-08" db="UniProtKB">
        <authorList>
            <consortium name="RefSeq"/>
        </authorList>
    </citation>
    <scope>IDENTIFICATION</scope>
    <source>
        <tissue evidence="11">Whole body</tissue>
    </source>
</reference>
<dbReference type="Gene3D" id="3.20.20.70">
    <property type="entry name" value="Aldolase class I"/>
    <property type="match status" value="1"/>
</dbReference>
<evidence type="ECO:0000256" key="6">
    <source>
        <dbReference type="ARBA" id="ARBA00031814"/>
    </source>
</evidence>
<evidence type="ECO:0000313" key="11">
    <source>
        <dbReference type="RefSeq" id="XP_024880283.1"/>
    </source>
</evidence>
<dbReference type="Pfam" id="PF01791">
    <property type="entry name" value="DeoC"/>
    <property type="match status" value="1"/>
</dbReference>
<dbReference type="GO" id="GO:0046386">
    <property type="term" value="P:deoxyribose phosphate catabolic process"/>
    <property type="evidence" value="ECO:0007669"/>
    <property type="project" value="UniProtKB-UniPathway"/>
</dbReference>
<dbReference type="InterPro" id="IPR011343">
    <property type="entry name" value="DeoC"/>
</dbReference>
<evidence type="ECO:0000256" key="3">
    <source>
        <dbReference type="ARBA" id="ARBA00012515"/>
    </source>
</evidence>
<comment type="pathway">
    <text evidence="1">Carbohydrate degradation; 2-deoxy-D-ribose 1-phosphate degradation; D-glyceraldehyde 3-phosphate and acetaldehyde from 2-deoxy-alpha-D-ribose 1-phosphate: step 2/2.</text>
</comment>
<dbReference type="GO" id="GO:0016052">
    <property type="term" value="P:carbohydrate catabolic process"/>
    <property type="evidence" value="ECO:0007669"/>
    <property type="project" value="TreeGrafter"/>
</dbReference>
<dbReference type="EC" id="4.1.2.4" evidence="3"/>
<dbReference type="GO" id="GO:0005737">
    <property type="term" value="C:cytoplasm"/>
    <property type="evidence" value="ECO:0007669"/>
    <property type="project" value="InterPro"/>
</dbReference>
<accession>A0A6J1QES7</accession>
<comment type="catalytic activity">
    <reaction evidence="8">
        <text>2-deoxy-D-ribose 5-phosphate = D-glyceraldehyde 3-phosphate + acetaldehyde</text>
        <dbReference type="Rhea" id="RHEA:12821"/>
        <dbReference type="ChEBI" id="CHEBI:15343"/>
        <dbReference type="ChEBI" id="CHEBI:59776"/>
        <dbReference type="ChEBI" id="CHEBI:62877"/>
        <dbReference type="EC" id="4.1.2.4"/>
    </reaction>
</comment>
<comment type="similarity">
    <text evidence="2">Belongs to the DeoC/FbaB aldolase family. DeoC type 2 subfamily.</text>
</comment>
<dbReference type="SMART" id="SM01133">
    <property type="entry name" value="DeoC"/>
    <property type="match status" value="1"/>
</dbReference>
<evidence type="ECO:0000256" key="8">
    <source>
        <dbReference type="ARBA" id="ARBA00048791"/>
    </source>
</evidence>